<protein>
    <submittedName>
        <fullName evidence="4">3-oxoacyl-ACP reductase FabG</fullName>
        <ecNumber evidence="4">1.1.1.100</ecNumber>
    </submittedName>
</protein>
<dbReference type="Proteomes" id="UP000505306">
    <property type="component" value="Chromosome"/>
</dbReference>
<evidence type="ECO:0000313" key="4">
    <source>
        <dbReference type="EMBL" id="QIE60110.1"/>
    </source>
</evidence>
<accession>A0A6G6GNN8</accession>
<reference evidence="4 5" key="1">
    <citation type="submission" date="2020-02" db="EMBL/GenBank/DDBJ databases">
        <title>Complete genome sequence of Flavobacteriaceae bacterium.</title>
        <authorList>
            <person name="Kim S.-J."/>
            <person name="Kim Y.-S."/>
            <person name="Kim K.-H."/>
        </authorList>
    </citation>
    <scope>NUCLEOTIDE SEQUENCE [LARGE SCALE GENOMIC DNA]</scope>
    <source>
        <strain evidence="4 5">RR4-40</strain>
    </source>
</reference>
<dbReference type="AlphaFoldDB" id="A0A6G6GNN8"/>
<dbReference type="EMBL" id="CP049057">
    <property type="protein sequence ID" value="QIE60110.1"/>
    <property type="molecule type" value="Genomic_DNA"/>
</dbReference>
<evidence type="ECO:0000313" key="5">
    <source>
        <dbReference type="Proteomes" id="UP000505306"/>
    </source>
</evidence>
<dbReference type="GO" id="GO:0004316">
    <property type="term" value="F:3-oxoacyl-[acyl-carrier-protein] reductase (NADPH) activity"/>
    <property type="evidence" value="ECO:0007669"/>
    <property type="project" value="UniProtKB-EC"/>
</dbReference>
<organism evidence="4 5">
    <name type="scientific">Rasiella rasia</name>
    <dbReference type="NCBI Taxonomy" id="2744027"/>
    <lineage>
        <taxon>Bacteria</taxon>
        <taxon>Pseudomonadati</taxon>
        <taxon>Bacteroidota</taxon>
        <taxon>Flavobacteriia</taxon>
        <taxon>Flavobacteriales</taxon>
        <taxon>Flavobacteriaceae</taxon>
        <taxon>Rasiella</taxon>
    </lineage>
</organism>
<proteinExistence type="inferred from homology"/>
<comment type="similarity">
    <text evidence="1 3">Belongs to the short-chain dehydrogenases/reductases (SDR) family.</text>
</comment>
<dbReference type="PANTHER" id="PTHR42879:SF2">
    <property type="entry name" value="3-OXOACYL-[ACYL-CARRIER-PROTEIN] REDUCTASE FABG"/>
    <property type="match status" value="1"/>
</dbReference>
<keyword evidence="5" id="KW-1185">Reference proteome</keyword>
<dbReference type="PANTHER" id="PTHR42879">
    <property type="entry name" value="3-OXOACYL-(ACYL-CARRIER-PROTEIN) REDUCTASE"/>
    <property type="match status" value="1"/>
</dbReference>
<evidence type="ECO:0000256" key="1">
    <source>
        <dbReference type="ARBA" id="ARBA00006484"/>
    </source>
</evidence>
<keyword evidence="2 4" id="KW-0560">Oxidoreductase</keyword>
<dbReference type="PRINTS" id="PR00081">
    <property type="entry name" value="GDHRDH"/>
</dbReference>
<dbReference type="RefSeq" id="WP_164680122.1">
    <property type="nucleotide sequence ID" value="NZ_CP049057.1"/>
</dbReference>
<evidence type="ECO:0000256" key="2">
    <source>
        <dbReference type="ARBA" id="ARBA00023002"/>
    </source>
</evidence>
<dbReference type="KEGG" id="mgel:G5B37_11210"/>
<name>A0A6G6GNN8_9FLAO</name>
<dbReference type="SUPFAM" id="SSF51735">
    <property type="entry name" value="NAD(P)-binding Rossmann-fold domains"/>
    <property type="match status" value="1"/>
</dbReference>
<dbReference type="InterPro" id="IPR036291">
    <property type="entry name" value="NAD(P)-bd_dom_sf"/>
</dbReference>
<dbReference type="FunFam" id="3.40.50.720:FF:000173">
    <property type="entry name" value="3-oxoacyl-[acyl-carrier protein] reductase"/>
    <property type="match status" value="1"/>
</dbReference>
<dbReference type="Gene3D" id="3.40.50.720">
    <property type="entry name" value="NAD(P)-binding Rossmann-like Domain"/>
    <property type="match status" value="1"/>
</dbReference>
<dbReference type="EC" id="1.1.1.100" evidence="4"/>
<dbReference type="PRINTS" id="PR00080">
    <property type="entry name" value="SDRFAMILY"/>
</dbReference>
<dbReference type="Pfam" id="PF00106">
    <property type="entry name" value="adh_short"/>
    <property type="match status" value="1"/>
</dbReference>
<sequence length="250" mass="27035">MEKGVQELKYALVTGGSRGIGRAICLQLSKDLGYHILINYRSNKNAALETLSKIESQGGKATLLQFDVANASETETALSLWQENNKDAVVEVLVNNAGTHKDGLFLWMKSNDWKQVLDTNLNSFFYVTQPLLQPMLLQRFGRIINVVSLSGLKGTAGQVNYAAAKGAVIAATKSLAQEVAKRNITVNAVAPGFVTSDMTAGLDEKELKKLVPLNRFGTAEEVAHLVSFLASKKASYITGEVININGGIYS</sequence>
<dbReference type="NCBIfam" id="NF009466">
    <property type="entry name" value="PRK12826.1-2"/>
    <property type="match status" value="1"/>
</dbReference>
<evidence type="ECO:0000256" key="3">
    <source>
        <dbReference type="RuleBase" id="RU000363"/>
    </source>
</evidence>
<dbReference type="InterPro" id="IPR050259">
    <property type="entry name" value="SDR"/>
</dbReference>
<gene>
    <name evidence="4" type="primary">fabG</name>
    <name evidence="4" type="ORF">G5B37_11210</name>
</gene>
<dbReference type="InterPro" id="IPR002347">
    <property type="entry name" value="SDR_fam"/>
</dbReference>
<dbReference type="NCBIfam" id="NF004200">
    <property type="entry name" value="PRK05653.1-5"/>
    <property type="match status" value="1"/>
</dbReference>